<feature type="transmembrane region" description="Helical" evidence="7">
    <location>
        <begin position="65"/>
        <end position="86"/>
    </location>
</feature>
<comment type="subcellular location">
    <subcellularLocation>
        <location evidence="1 7">Cell membrane</location>
        <topology evidence="1 7">Multi-pass membrane protein</topology>
    </subcellularLocation>
</comment>
<accession>A0A9X7YNW1</accession>
<protein>
    <recommendedName>
        <fullName evidence="7">UPF0056 membrane protein</fullName>
    </recommendedName>
</protein>
<evidence type="ECO:0000256" key="1">
    <source>
        <dbReference type="ARBA" id="ARBA00004651"/>
    </source>
</evidence>
<keyword evidence="5 7" id="KW-1133">Transmembrane helix</keyword>
<evidence type="ECO:0000256" key="5">
    <source>
        <dbReference type="ARBA" id="ARBA00022989"/>
    </source>
</evidence>
<name>A0A9X7YNW1_9GAMM</name>
<feature type="transmembrane region" description="Helical" evidence="7">
    <location>
        <begin position="149"/>
        <end position="169"/>
    </location>
</feature>
<feature type="transmembrane region" description="Helical" evidence="7">
    <location>
        <begin position="6"/>
        <end position="28"/>
    </location>
</feature>
<dbReference type="GO" id="GO:0005886">
    <property type="term" value="C:plasma membrane"/>
    <property type="evidence" value="ECO:0007669"/>
    <property type="project" value="UniProtKB-SubCell"/>
</dbReference>
<keyword evidence="4 7" id="KW-0812">Transmembrane</keyword>
<comment type="similarity">
    <text evidence="2 7">Belongs to the UPF0056 (MarC) family.</text>
</comment>
<dbReference type="RefSeq" id="WP_228344642.1">
    <property type="nucleotide sequence ID" value="NZ_CP046056.1"/>
</dbReference>
<reference evidence="8 9" key="1">
    <citation type="submission" date="2019-11" db="EMBL/GenBank/DDBJ databases">
        <title>Venatorbacter sp. nov. a predator of Campylobacter and other Gram-negative bacteria.</title>
        <authorList>
            <person name="Saeedi A."/>
            <person name="Cummings N.J."/>
            <person name="Connerton I.F."/>
            <person name="Connerton P.L."/>
        </authorList>
    </citation>
    <scope>NUCLEOTIDE SEQUENCE [LARGE SCALE GENOMIC DNA]</scope>
    <source>
        <strain evidence="8">XL5</strain>
    </source>
</reference>
<feature type="transmembrane region" description="Helical" evidence="7">
    <location>
        <begin position="181"/>
        <end position="199"/>
    </location>
</feature>
<dbReference type="KEGG" id="vcw:GJQ55_08970"/>
<feature type="transmembrane region" description="Helical" evidence="7">
    <location>
        <begin position="40"/>
        <end position="59"/>
    </location>
</feature>
<gene>
    <name evidence="8" type="ORF">GJQ55_08970</name>
</gene>
<feature type="transmembrane region" description="Helical" evidence="7">
    <location>
        <begin position="115"/>
        <end position="137"/>
    </location>
</feature>
<dbReference type="InterPro" id="IPR002771">
    <property type="entry name" value="Multi_antbiot-R_MarC"/>
</dbReference>
<keyword evidence="9" id="KW-1185">Reference proteome</keyword>
<dbReference type="NCBIfam" id="TIGR00427">
    <property type="entry name" value="NAAT family transporter"/>
    <property type="match status" value="1"/>
</dbReference>
<evidence type="ECO:0000256" key="7">
    <source>
        <dbReference type="RuleBase" id="RU362048"/>
    </source>
</evidence>
<dbReference type="PANTHER" id="PTHR33508:SF1">
    <property type="entry name" value="UPF0056 MEMBRANE PROTEIN YHCE"/>
    <property type="match status" value="1"/>
</dbReference>
<evidence type="ECO:0000256" key="2">
    <source>
        <dbReference type="ARBA" id="ARBA00009784"/>
    </source>
</evidence>
<organism evidence="8 9">
    <name type="scientific">Venatoribacter cucullus</name>
    <dbReference type="NCBI Taxonomy" id="2661630"/>
    <lineage>
        <taxon>Bacteria</taxon>
        <taxon>Pseudomonadati</taxon>
        <taxon>Pseudomonadota</taxon>
        <taxon>Gammaproteobacteria</taxon>
        <taxon>Oceanospirillales</taxon>
        <taxon>Oceanospirillaceae</taxon>
        <taxon>Venatoribacter</taxon>
    </lineage>
</organism>
<evidence type="ECO:0000256" key="6">
    <source>
        <dbReference type="ARBA" id="ARBA00023136"/>
    </source>
</evidence>
<sequence length="214" mass="22283">MGDTAAVALATLFATVSPIDVSAIFAAITVNASQPARRRMAIRGVAIATIVLGLFAIIGDWLLHALGISLAALRTAGGIMLLLMGIDMVFARSSSANSPTAEEEEEAMGKRDVSVFPLALPLIAGPGTMGALILLMAQTKGHLLEQFTVFAMLGVVMLLTLVSLLAATQLNRLLGVTGMQVITRVMGVLLCALAVQFVFDGIAESGLLPVLEPR</sequence>
<keyword evidence="6 7" id="KW-0472">Membrane</keyword>
<dbReference type="EMBL" id="CP046056">
    <property type="protein sequence ID" value="QQD24583.1"/>
    <property type="molecule type" value="Genomic_DNA"/>
</dbReference>
<dbReference type="Proteomes" id="UP000596074">
    <property type="component" value="Chromosome"/>
</dbReference>
<dbReference type="Pfam" id="PF01914">
    <property type="entry name" value="MarC"/>
    <property type="match status" value="1"/>
</dbReference>
<dbReference type="AlphaFoldDB" id="A0A9X7YNW1"/>
<dbReference type="PANTHER" id="PTHR33508">
    <property type="entry name" value="UPF0056 MEMBRANE PROTEIN YHCE"/>
    <property type="match status" value="1"/>
</dbReference>
<evidence type="ECO:0000313" key="9">
    <source>
        <dbReference type="Proteomes" id="UP000596074"/>
    </source>
</evidence>
<evidence type="ECO:0000256" key="4">
    <source>
        <dbReference type="ARBA" id="ARBA00022692"/>
    </source>
</evidence>
<evidence type="ECO:0000256" key="3">
    <source>
        <dbReference type="ARBA" id="ARBA00022475"/>
    </source>
</evidence>
<proteinExistence type="inferred from homology"/>
<evidence type="ECO:0000313" key="8">
    <source>
        <dbReference type="EMBL" id="QQD24583.1"/>
    </source>
</evidence>
<keyword evidence="3" id="KW-1003">Cell membrane</keyword>